<feature type="transmembrane region" description="Helical" evidence="2">
    <location>
        <begin position="921"/>
        <end position="943"/>
    </location>
</feature>
<comment type="caution">
    <text evidence="3">The sequence shown here is derived from an EMBL/GenBank/DDBJ whole genome shotgun (WGS) entry which is preliminary data.</text>
</comment>
<dbReference type="AlphaFoldDB" id="A0A7K1UK24"/>
<keyword evidence="2" id="KW-0472">Membrane</keyword>
<evidence type="ECO:0008006" key="5">
    <source>
        <dbReference type="Google" id="ProtNLM"/>
    </source>
</evidence>
<accession>A0A7K1UK24</accession>
<feature type="transmembrane region" description="Helical" evidence="2">
    <location>
        <begin position="772"/>
        <end position="790"/>
    </location>
</feature>
<dbReference type="EMBL" id="WRPM01000072">
    <property type="protein sequence ID" value="MVT26838.1"/>
    <property type="molecule type" value="Genomic_DNA"/>
</dbReference>
<dbReference type="RefSeq" id="WP_157324183.1">
    <property type="nucleotide sequence ID" value="NZ_BMFX01000004.1"/>
</dbReference>
<feature type="transmembrane region" description="Helical" evidence="2">
    <location>
        <begin position="825"/>
        <end position="847"/>
    </location>
</feature>
<feature type="compositionally biased region" description="Low complexity" evidence="1">
    <location>
        <begin position="458"/>
        <end position="470"/>
    </location>
</feature>
<keyword evidence="4" id="KW-1185">Reference proteome</keyword>
<feature type="transmembrane region" description="Helical" evidence="2">
    <location>
        <begin position="867"/>
        <end position="889"/>
    </location>
</feature>
<proteinExistence type="predicted"/>
<dbReference type="OrthoDB" id="3264529at2"/>
<feature type="transmembrane region" description="Helical" evidence="2">
    <location>
        <begin position="694"/>
        <end position="715"/>
    </location>
</feature>
<organism evidence="3 4">
    <name type="scientific">Nesterenkonia alkaliphila</name>
    <dbReference type="NCBI Taxonomy" id="1463631"/>
    <lineage>
        <taxon>Bacteria</taxon>
        <taxon>Bacillati</taxon>
        <taxon>Actinomycetota</taxon>
        <taxon>Actinomycetes</taxon>
        <taxon>Micrococcales</taxon>
        <taxon>Micrococcaceae</taxon>
        <taxon>Nesterenkonia</taxon>
    </lineage>
</organism>
<keyword evidence="2" id="KW-0812">Transmembrane</keyword>
<reference evidence="3 4" key="1">
    <citation type="submission" date="2019-12" db="EMBL/GenBank/DDBJ databases">
        <title>Nesterenkonia muleiensis sp. nov., a novel actinobacterium isolated from sap of Populus euphratica.</title>
        <authorList>
            <person name="Wang R."/>
        </authorList>
    </citation>
    <scope>NUCLEOTIDE SEQUENCE [LARGE SCALE GENOMIC DNA]</scope>
    <source>
        <strain evidence="3 4">F10</strain>
    </source>
</reference>
<feature type="region of interest" description="Disordered" evidence="1">
    <location>
        <begin position="457"/>
        <end position="497"/>
    </location>
</feature>
<evidence type="ECO:0000313" key="3">
    <source>
        <dbReference type="EMBL" id="MVT26838.1"/>
    </source>
</evidence>
<evidence type="ECO:0000313" key="4">
    <source>
        <dbReference type="Proteomes" id="UP000460157"/>
    </source>
</evidence>
<gene>
    <name evidence="3" type="ORF">GNZ21_10800</name>
</gene>
<feature type="transmembrane region" description="Helical" evidence="2">
    <location>
        <begin position="745"/>
        <end position="766"/>
    </location>
</feature>
<dbReference type="Proteomes" id="UP000460157">
    <property type="component" value="Unassembled WGS sequence"/>
</dbReference>
<evidence type="ECO:0000256" key="1">
    <source>
        <dbReference type="SAM" id="MobiDB-lite"/>
    </source>
</evidence>
<keyword evidence="2" id="KW-1133">Transmembrane helix</keyword>
<feature type="transmembrane region" description="Helical" evidence="2">
    <location>
        <begin position="949"/>
        <end position="969"/>
    </location>
</feature>
<evidence type="ECO:0000256" key="2">
    <source>
        <dbReference type="SAM" id="Phobius"/>
    </source>
</evidence>
<sequence>MLSRYANRVTRTIAVLLTCLLLGVTMIAASQISEHSETVVGTAVDENWRGHYDLLVTAEGGLSEAAEETDGLIEQNFSTIRAGESISEDQLTAVAEMAEVEVSAPLAFVGQFANPSYSVPVGVSVDEDWSTSEFFSTPRAFEGTITTYYHDELGRHQLGQRPDGHFMITGIGDEEIVLQWWDDEQGTGISERHSRTAPGIQVIDVPESELCECLALVPVHSLTEDEGAQVGSLVNEGHTTTYLALEDPADLEQALAAVPGPATVYTTYEVVPELHSNMVAVDPVAERALLDQSGAFLDSLIEFEQLQETLGDGPCQGNPADERAPGECLADLVDPERYEQIHTRVFHGNPAQEGGSTEYDDAANAVGAPGGPIIPIIYSETEYPEMTAEASFPELAAFEGLSYQEATSFQFYQQVLQGERPQEPAVQEVNLTEELTPFVYEGFDITFGLGDWDAPEISGSADSSAGTSTSLPGRADRSRPSPEQQAQAPDGVQTALVNEPQGRYFLDTAMTSSEQRYRPWSANYNMNPPSGALLAPVGSYTPGLEGASDEASYVPLGMYAEAEAEIAQPGDFQGMPLPPSFSGRGALLSSPGVITTMRGFEQYRGEVEADVLRVRVADVEGYSAENLGYIEDVAEQIRELGLDVQVVAGSSLAPVAIYLPEFHEDGTDLGWTIEEWTSLGAAVQAEQAQMSASWLLLVVALAGVTVLACAVQLAGTRPRRREAAMLISLGWTRNRVRRWFLAEDLPAVLLVGAAAAAAVALSTSAAARLGGLAASAAFFVAVLAGVVAAASPASQHRRLSQGSAQPATKPAVIGRRLAWSSPGSVAMTALALLVLVTTAVTFVLVIVTARSQAGVTRIAGLVNAEVLLPQTVLAAGAVTAGVVMFVMAIRQTLRQARKQHRMLLTTGWPLACLASSIRAQLLTALAPGAVLAVLVGAAAIAALDHDAPALLAGVVLGVPAAAAVLALAWSHRYVSRQAG</sequence>
<protein>
    <recommendedName>
        <fullName evidence="5">FtsX-like permease family protein</fullName>
    </recommendedName>
</protein>
<name>A0A7K1UK24_9MICC</name>